<gene>
    <name evidence="1" type="ORF">FD12_GL001490</name>
</gene>
<protein>
    <recommendedName>
        <fullName evidence="3">Transposase</fullName>
    </recommendedName>
</protein>
<evidence type="ECO:0000313" key="2">
    <source>
        <dbReference type="Proteomes" id="UP000051977"/>
    </source>
</evidence>
<sequence length="57" mass="6938">MIPEFNEKNQLFLIWNSWFFSLNSGISRLEQLLSKWLQRSKRTITDWKLIYAQSFLA</sequence>
<evidence type="ECO:0000313" key="1">
    <source>
        <dbReference type="EMBL" id="KRL17713.1"/>
    </source>
</evidence>
<name>A0ABR5PFU7_9LACO</name>
<dbReference type="EMBL" id="AZEI01000019">
    <property type="protein sequence ID" value="KRL17713.1"/>
    <property type="molecule type" value="Genomic_DNA"/>
</dbReference>
<dbReference type="Proteomes" id="UP000051977">
    <property type="component" value="Unassembled WGS sequence"/>
</dbReference>
<evidence type="ECO:0008006" key="3">
    <source>
        <dbReference type="Google" id="ProtNLM"/>
    </source>
</evidence>
<organism evidence="1 2">
    <name type="scientific">Lentilactobacillus rapi DSM 19907 = JCM 15042</name>
    <dbReference type="NCBI Taxonomy" id="1423795"/>
    <lineage>
        <taxon>Bacteria</taxon>
        <taxon>Bacillati</taxon>
        <taxon>Bacillota</taxon>
        <taxon>Bacilli</taxon>
        <taxon>Lactobacillales</taxon>
        <taxon>Lactobacillaceae</taxon>
        <taxon>Lentilactobacillus</taxon>
    </lineage>
</organism>
<reference evidence="1 2" key="1">
    <citation type="journal article" date="2015" name="Genome Announc.">
        <title>Expanding the biotechnology potential of lactobacilli through comparative genomics of 213 strains and associated genera.</title>
        <authorList>
            <person name="Sun Z."/>
            <person name="Harris H.M."/>
            <person name="McCann A."/>
            <person name="Guo C."/>
            <person name="Argimon S."/>
            <person name="Zhang W."/>
            <person name="Yang X."/>
            <person name="Jeffery I.B."/>
            <person name="Cooney J.C."/>
            <person name="Kagawa T.F."/>
            <person name="Liu W."/>
            <person name="Song Y."/>
            <person name="Salvetti E."/>
            <person name="Wrobel A."/>
            <person name="Rasinkangas P."/>
            <person name="Parkhill J."/>
            <person name="Rea M.C."/>
            <person name="O'Sullivan O."/>
            <person name="Ritari J."/>
            <person name="Douillard F.P."/>
            <person name="Paul Ross R."/>
            <person name="Yang R."/>
            <person name="Briner A.E."/>
            <person name="Felis G.E."/>
            <person name="de Vos W.M."/>
            <person name="Barrangou R."/>
            <person name="Klaenhammer T.R."/>
            <person name="Caufield P.W."/>
            <person name="Cui Y."/>
            <person name="Zhang H."/>
            <person name="O'Toole P.W."/>
        </authorList>
    </citation>
    <scope>NUCLEOTIDE SEQUENCE [LARGE SCALE GENOMIC DNA]</scope>
    <source>
        <strain evidence="1 2">DSM 19907</strain>
    </source>
</reference>
<accession>A0ABR5PFU7</accession>
<comment type="caution">
    <text evidence="1">The sequence shown here is derived from an EMBL/GenBank/DDBJ whole genome shotgun (WGS) entry which is preliminary data.</text>
</comment>
<keyword evidence="2" id="KW-1185">Reference proteome</keyword>
<proteinExistence type="predicted"/>